<evidence type="ECO:0000313" key="1">
    <source>
        <dbReference type="EMBL" id="AAK76882.1"/>
    </source>
</evidence>
<name>Q97TG4_CLOAB</name>
<gene>
    <name evidence="1" type="ordered locus">CA_P0137</name>
</gene>
<sequence>MSNKVTILCSGFGLGFYVPGLIINYSLKNRGVDSEVAVFESYIIKDKRDKILLSKQTYHKNFSVALVAQRMPWDIRKSIDSDRIEQLLDTWKREERRNFIVMSGHWIYILDEYRKRINNKPINAEILYIDSEPSPSWKGLNKYNANYSENYDEVFLFDARKKEIPYYLPVGSRETIPFEKRENRFMIHGGGWGMGTYQEKIHELEENNLKLDIAAYSEDEIEDGKNKHRYFMMDPSWRAWEGNNFIFPPFSEVKPNVPKRFESKEEYHSSFDVLRNAKAVISKPGGGTLIDSLAAATPIILLEPFGHHEKVNADLWEHLGLGIRYEAWKEFGFKLDILKVMHDNLVKQRNNAVNYVDDYLDRLIGKAESQVK</sequence>
<protein>
    <submittedName>
        <fullName evidence="1">Similar to C-ter. of UDP-glucuronosyltransferases, YpfP B.subtilis related</fullName>
    </submittedName>
</protein>
<dbReference type="PATRIC" id="fig|272562.8.peg.137"/>
<dbReference type="HOGENOM" id="CLU_721292_0_0_9"/>
<dbReference type="Proteomes" id="UP000000814">
    <property type="component" value="Plasmid pSOL1"/>
</dbReference>
<dbReference type="GeneID" id="45000363"/>
<proteinExistence type="predicted"/>
<dbReference type="KEGG" id="cac:CA_P0137"/>
<reference evidence="1 2" key="1">
    <citation type="journal article" date="2001" name="J. Bacteriol.">
        <title>Genome sequence and comparative analysis of the solvent-producing bacterium Clostridium acetobutylicum.</title>
        <authorList>
            <person name="Nolling J."/>
            <person name="Breton G."/>
            <person name="Omelchenko M.V."/>
            <person name="Makarova K.S."/>
            <person name="Zeng Q."/>
            <person name="Gibson R."/>
            <person name="Lee H.M."/>
            <person name="Dubois J."/>
            <person name="Qiu D."/>
            <person name="Hitti J."/>
            <person name="Wolf Y.I."/>
            <person name="Tatusov R.L."/>
            <person name="Sabathe F."/>
            <person name="Doucette-Stamm L."/>
            <person name="Soucaille P."/>
            <person name="Daly M.J."/>
            <person name="Bennett G.N."/>
            <person name="Koonin E.V."/>
            <person name="Smith D.R."/>
        </authorList>
    </citation>
    <scope>NUCLEOTIDE SEQUENCE [LARGE SCALE GENOMIC DNA]</scope>
    <source>
        <strain evidence="2">ATCC 824 / DSM 792 / JCM 1419 / LMG 5710 / VKM B-1787</strain>
        <plasmid evidence="2">pSOL1</plasmid>
    </source>
</reference>
<dbReference type="RefSeq" id="WP_010890821.1">
    <property type="nucleotide sequence ID" value="NC_001988.2"/>
</dbReference>
<dbReference type="OrthoDB" id="1493937at2"/>
<dbReference type="Gene3D" id="3.40.50.2000">
    <property type="entry name" value="Glycogen Phosphorylase B"/>
    <property type="match status" value="1"/>
</dbReference>
<evidence type="ECO:0000313" key="2">
    <source>
        <dbReference type="Proteomes" id="UP000000814"/>
    </source>
</evidence>
<dbReference type="EMBL" id="AE001438">
    <property type="protein sequence ID" value="AAK76882.1"/>
    <property type="molecule type" value="Genomic_DNA"/>
</dbReference>
<dbReference type="AlphaFoldDB" id="Q97TG4"/>
<organism evidence="1 2">
    <name type="scientific">Clostridium acetobutylicum (strain ATCC 824 / DSM 792 / JCM 1419 / IAM 19013 / LMG 5710 / NBRC 13948 / NRRL B-527 / VKM B-1787 / 2291 / W)</name>
    <dbReference type="NCBI Taxonomy" id="272562"/>
    <lineage>
        <taxon>Bacteria</taxon>
        <taxon>Bacillati</taxon>
        <taxon>Bacillota</taxon>
        <taxon>Clostridia</taxon>
        <taxon>Eubacteriales</taxon>
        <taxon>Clostridiaceae</taxon>
        <taxon>Clostridium</taxon>
    </lineage>
</organism>
<geneLocation type="plasmid" evidence="1 2">
    <name>pSOL1</name>
</geneLocation>
<keyword evidence="1" id="KW-0614">Plasmid</keyword>
<keyword evidence="2" id="KW-1185">Reference proteome</keyword>
<accession>Q97TG4</accession>